<reference evidence="2" key="1">
    <citation type="journal article" date="2019" name="Int. J. Syst. Evol. Microbiol.">
        <title>The Global Catalogue of Microorganisms (GCM) 10K type strain sequencing project: providing services to taxonomists for standard genome sequencing and annotation.</title>
        <authorList>
            <consortium name="The Broad Institute Genomics Platform"/>
            <consortium name="The Broad Institute Genome Sequencing Center for Infectious Disease"/>
            <person name="Wu L."/>
            <person name="Ma J."/>
        </authorList>
    </citation>
    <scope>NUCLEOTIDE SEQUENCE [LARGE SCALE GENOMIC DNA]</scope>
    <source>
        <strain evidence="2">CCM 8933</strain>
    </source>
</reference>
<name>A0ABW1RWT3_9LACO</name>
<accession>A0ABW1RWT3</accession>
<keyword evidence="2" id="KW-1185">Reference proteome</keyword>
<dbReference type="RefSeq" id="WP_137628157.1">
    <property type="nucleotide sequence ID" value="NZ_BJDJ01000006.1"/>
</dbReference>
<comment type="caution">
    <text evidence="1">The sequence shown here is derived from an EMBL/GenBank/DDBJ whole genome shotgun (WGS) entry which is preliminary data.</text>
</comment>
<organism evidence="1 2">
    <name type="scientific">Lactiplantibacillus daowaiensis</name>
    <dbReference type="NCBI Taxonomy" id="2559918"/>
    <lineage>
        <taxon>Bacteria</taxon>
        <taxon>Bacillati</taxon>
        <taxon>Bacillota</taxon>
        <taxon>Bacilli</taxon>
        <taxon>Lactobacillales</taxon>
        <taxon>Lactobacillaceae</taxon>
        <taxon>Lactiplantibacillus</taxon>
    </lineage>
</organism>
<protein>
    <submittedName>
        <fullName evidence="1">DUF6978 family protein</fullName>
    </submittedName>
</protein>
<sequence length="149" mass="17173">MDITELTDLEVNQLINSVKKCERSIPGETPLIGRIKDDTPVLDFENHIKYILHRYRHPFDASRFSLHIRFTDTNDILIRVDIHNGTHKNPDGTVVGQNHMHIYHNQDGLRKDASAIPLPDEIHDISTLFIALDEFLNYTNTKPYDSVSN</sequence>
<evidence type="ECO:0000313" key="1">
    <source>
        <dbReference type="EMBL" id="MFC6179984.1"/>
    </source>
</evidence>
<evidence type="ECO:0000313" key="2">
    <source>
        <dbReference type="Proteomes" id="UP001596282"/>
    </source>
</evidence>
<dbReference type="InterPro" id="IPR053916">
    <property type="entry name" value="DUF6978"/>
</dbReference>
<proteinExistence type="predicted"/>
<gene>
    <name evidence="1" type="ORF">ACFP5Y_01825</name>
</gene>
<dbReference type="Proteomes" id="UP001596282">
    <property type="component" value="Unassembled WGS sequence"/>
</dbReference>
<dbReference type="EMBL" id="JBHSSC010000005">
    <property type="protein sequence ID" value="MFC6179984.1"/>
    <property type="molecule type" value="Genomic_DNA"/>
</dbReference>
<dbReference type="Pfam" id="PF22398">
    <property type="entry name" value="DUF6978"/>
    <property type="match status" value="1"/>
</dbReference>